<evidence type="ECO:0000313" key="1">
    <source>
        <dbReference type="EMBL" id="AKQ33408.1"/>
    </source>
</evidence>
<keyword evidence="3" id="KW-1185">Reference proteome</keyword>
<reference evidence="1 3" key="1">
    <citation type="journal article" date="2015" name="Genome Biol. Evol.">
        <title>Distinctive Genome Reduction Rates Revealed by Genomic Analyses of Two Coxiella-Like Endosymbionts in Ticks.</title>
        <authorList>
            <person name="Gottlieb Y."/>
            <person name="Lalzar I."/>
            <person name="Klasson L."/>
        </authorList>
    </citation>
    <scope>NUCLEOTIDE SEQUENCE [LARGE SCALE GENOMIC DNA]</scope>
    <source>
        <strain evidence="1 3">CRt</strain>
    </source>
</reference>
<organism evidence="1 3">
    <name type="scientific">Candidatus Coxiella mudrowiae</name>
    <dbReference type="NCBI Taxonomy" id="2054173"/>
    <lineage>
        <taxon>Bacteria</taxon>
        <taxon>Pseudomonadati</taxon>
        <taxon>Pseudomonadota</taxon>
        <taxon>Gammaproteobacteria</taxon>
        <taxon>Legionellales</taxon>
        <taxon>Coxiellaceae</taxon>
        <taxon>Coxiella</taxon>
    </lineage>
</organism>
<name>A0ABM5UU02_9COXI</name>
<accession>A0ABM5UU02</accession>
<evidence type="ECO:0000313" key="3">
    <source>
        <dbReference type="Proteomes" id="UP000063965"/>
    </source>
</evidence>
<sequence length="100" mass="11498">MEKTFDIHTTKQLTLKEVQDLITDIAVAMTADDFLRSIDGMIELISKNASILEKRKALLNILLPLHLLVIEKHYLYGEQGYVQAQKSIDGLLYYDPFIME</sequence>
<dbReference type="EMBL" id="CP011126">
    <property type="protein sequence ID" value="AKQ33408.1"/>
    <property type="molecule type" value="Genomic_DNA"/>
</dbReference>
<proteinExistence type="predicted"/>
<evidence type="ECO:0000313" key="2">
    <source>
        <dbReference type="EMBL" id="AKQ33495.1"/>
    </source>
</evidence>
<gene>
    <name evidence="1" type="ORF">CleRT_04770</name>
    <name evidence="2" type="ORF">CleRT_06210</name>
</gene>
<dbReference type="EMBL" id="CP011126">
    <property type="protein sequence ID" value="AKQ33495.1"/>
    <property type="molecule type" value="Genomic_DNA"/>
</dbReference>
<protein>
    <submittedName>
        <fullName evidence="1">Uncharacterized protein</fullName>
    </submittedName>
</protein>
<dbReference type="Proteomes" id="UP000063965">
    <property type="component" value="Chromosome"/>
</dbReference>